<accession>E3MPT7</accession>
<proteinExistence type="predicted"/>
<dbReference type="Pfam" id="PF23051">
    <property type="entry name" value="DUF7040"/>
    <property type="match status" value="1"/>
</dbReference>
<dbReference type="OrthoDB" id="5793389at2759"/>
<keyword evidence="4" id="KW-1185">Reference proteome</keyword>
<reference evidence="3" key="1">
    <citation type="submission" date="2007-07" db="EMBL/GenBank/DDBJ databases">
        <title>PCAP assembly of the Caenorhabditis remanei genome.</title>
        <authorList>
            <consortium name="The Caenorhabditis remanei Sequencing Consortium"/>
            <person name="Wilson R.K."/>
        </authorList>
    </citation>
    <scope>NUCLEOTIDE SEQUENCE [LARGE SCALE GENOMIC DNA]</scope>
    <source>
        <strain evidence="3">PB4641</strain>
    </source>
</reference>
<name>E3MPT7_CAERE</name>
<dbReference type="Proteomes" id="UP000008281">
    <property type="component" value="Unassembled WGS sequence"/>
</dbReference>
<evidence type="ECO:0000313" key="4">
    <source>
        <dbReference type="Proteomes" id="UP000008281"/>
    </source>
</evidence>
<dbReference type="InParanoid" id="E3MPT7"/>
<feature type="domain" description="DUF7038" evidence="1">
    <location>
        <begin position="80"/>
        <end position="168"/>
    </location>
</feature>
<dbReference type="InterPro" id="IPR055466">
    <property type="entry name" value="DUF7038"/>
</dbReference>
<sequence length="380" mass="44283">MYIDAPGHLSGFLMEYNATHAMVFNTKDRLLKRGLITHDPTIRLELAARYYFDHLKPPNRRELPYNAHFQFFAAGRPNPTVYARSWAVSPGENLPVEVREKYKGKVWAPYLGLINDKNGMFERRFGKGGRGSIRVLYVNRPDEVFELDRVDNLEYDFWAPDRPAPWHQPTVSMYYDAFPSREIAPYNNDYARFALCVRDKADNLAHDEKALGSTEKCSLLVSPRFGAIRILIATENPGYTIHMNYTAAKEIKIEPPLPTKVVDNGNDVEVTTRFVFEHDHFEKEWSRGLSNWEDRKEGVQSKVYFYNMYLGKVRIPNYSAIHIIKLVENLRKDCYERMKTDPINVIVKVRPLKNFLEMCMKHPDNELYVVKTVVDVEYVD</sequence>
<dbReference type="HOGENOM" id="CLU_051409_0_0_1"/>
<evidence type="ECO:0000259" key="2">
    <source>
        <dbReference type="Pfam" id="PF23051"/>
    </source>
</evidence>
<evidence type="ECO:0000313" key="3">
    <source>
        <dbReference type="EMBL" id="EFP06728.1"/>
    </source>
</evidence>
<dbReference type="InterPro" id="IPR055468">
    <property type="entry name" value="DUF7040"/>
</dbReference>
<dbReference type="AlphaFoldDB" id="E3MPT7"/>
<dbReference type="Pfam" id="PF23047">
    <property type="entry name" value="DUF7038"/>
    <property type="match status" value="1"/>
</dbReference>
<dbReference type="eggNOG" id="ENOG502TM2V">
    <property type="taxonomic scope" value="Eukaryota"/>
</dbReference>
<gene>
    <name evidence="3" type="ORF">CRE_12084</name>
</gene>
<dbReference type="EMBL" id="DS268464">
    <property type="protein sequence ID" value="EFP06728.1"/>
    <property type="molecule type" value="Genomic_DNA"/>
</dbReference>
<feature type="domain" description="DUF7040" evidence="2">
    <location>
        <begin position="268"/>
        <end position="379"/>
    </location>
</feature>
<protein>
    <submittedName>
        <fullName evidence="3">Uncharacterized protein</fullName>
    </submittedName>
</protein>
<evidence type="ECO:0000259" key="1">
    <source>
        <dbReference type="Pfam" id="PF23047"/>
    </source>
</evidence>
<organism evidence="4">
    <name type="scientific">Caenorhabditis remanei</name>
    <name type="common">Caenorhabditis vulgaris</name>
    <dbReference type="NCBI Taxonomy" id="31234"/>
    <lineage>
        <taxon>Eukaryota</taxon>
        <taxon>Metazoa</taxon>
        <taxon>Ecdysozoa</taxon>
        <taxon>Nematoda</taxon>
        <taxon>Chromadorea</taxon>
        <taxon>Rhabditida</taxon>
        <taxon>Rhabditina</taxon>
        <taxon>Rhabditomorpha</taxon>
        <taxon>Rhabditoidea</taxon>
        <taxon>Rhabditidae</taxon>
        <taxon>Peloderinae</taxon>
        <taxon>Caenorhabditis</taxon>
    </lineage>
</organism>